<feature type="domain" description="AB hydrolase-1" evidence="1">
    <location>
        <begin position="13"/>
        <end position="250"/>
    </location>
</feature>
<evidence type="ECO:0000259" key="1">
    <source>
        <dbReference type="Pfam" id="PF12697"/>
    </source>
</evidence>
<dbReference type="RefSeq" id="WP_273247658.1">
    <property type="nucleotide sequence ID" value="NZ_VENJ01000002.1"/>
</dbReference>
<proteinExistence type="predicted"/>
<dbReference type="PRINTS" id="PR00111">
    <property type="entry name" value="ABHYDROLASE"/>
</dbReference>
<dbReference type="PANTHER" id="PTHR43194">
    <property type="entry name" value="HYDROLASE ALPHA/BETA FOLD FAMILY"/>
    <property type="match status" value="1"/>
</dbReference>
<sequence length="260" mass="28026">MTARPPSSRRRALILLHGWTMTGRAFDGLAPHIGGEFTLIAPDLPGHGSAASEPPTLQAGADMIAAEVDRLDGPPPVIVGWSMGAAIAWEYIARHGCNALAGLVSVDMSPRMINAPDWPHGLLDQSAEDVAATTRRMQDDWRGVTHSIAATMFATPAGAPGFDRAEARDTILRQDAGVMRAVWDALLAMDARPVIPRIDCPYLVCRGAQSRVYPASATQWICDHAPDARAHEFQNSGHSPHLEEPAEFARVLSQFARSLD</sequence>
<dbReference type="Pfam" id="PF12697">
    <property type="entry name" value="Abhydrolase_6"/>
    <property type="match status" value="1"/>
</dbReference>
<organism evidence="2 3">
    <name type="scientific">Sediminimonas qiaohouensis</name>
    <dbReference type="NCBI Taxonomy" id="552061"/>
    <lineage>
        <taxon>Bacteria</taxon>
        <taxon>Pseudomonadati</taxon>
        <taxon>Pseudomonadota</taxon>
        <taxon>Alphaproteobacteria</taxon>
        <taxon>Rhodobacterales</taxon>
        <taxon>Roseobacteraceae</taxon>
        <taxon>Sediminimonas</taxon>
    </lineage>
</organism>
<dbReference type="InterPro" id="IPR000639">
    <property type="entry name" value="Epox_hydrolase-like"/>
</dbReference>
<dbReference type="AlphaFoldDB" id="A0A7C9L6X1"/>
<dbReference type="Gene3D" id="3.40.50.1820">
    <property type="entry name" value="alpha/beta hydrolase"/>
    <property type="match status" value="1"/>
</dbReference>
<dbReference type="InterPro" id="IPR029058">
    <property type="entry name" value="AB_hydrolase_fold"/>
</dbReference>
<dbReference type="SUPFAM" id="SSF53474">
    <property type="entry name" value="alpha/beta-Hydrolases"/>
    <property type="match status" value="1"/>
</dbReference>
<dbReference type="Proteomes" id="UP000483078">
    <property type="component" value="Unassembled WGS sequence"/>
</dbReference>
<name>A0A7C9L6X1_9RHOB</name>
<protein>
    <submittedName>
        <fullName evidence="2">Alpha/beta hydrolase</fullName>
    </submittedName>
</protein>
<dbReference type="EMBL" id="VENJ01000002">
    <property type="protein sequence ID" value="MTJ03214.1"/>
    <property type="molecule type" value="Genomic_DNA"/>
</dbReference>
<evidence type="ECO:0000313" key="2">
    <source>
        <dbReference type="EMBL" id="MTJ03214.1"/>
    </source>
</evidence>
<gene>
    <name evidence="2" type="ORF">FH759_00790</name>
</gene>
<keyword evidence="2" id="KW-0378">Hydrolase</keyword>
<evidence type="ECO:0000313" key="3">
    <source>
        <dbReference type="Proteomes" id="UP000483078"/>
    </source>
</evidence>
<dbReference type="PANTHER" id="PTHR43194:SF2">
    <property type="entry name" value="PEROXISOMAL MEMBRANE PROTEIN LPX1"/>
    <property type="match status" value="1"/>
</dbReference>
<accession>A0A7C9L6X1</accession>
<dbReference type="PRINTS" id="PR00412">
    <property type="entry name" value="EPOXHYDRLASE"/>
</dbReference>
<reference evidence="2 3" key="1">
    <citation type="submission" date="2019-06" db="EMBL/GenBank/DDBJ databases">
        <title>Enrichment of Autotrophic Halophilic Microorganisms from Red Sea Brine Pool Using Microbial Electrosynthesis System.</title>
        <authorList>
            <person name="Alqahtani M.F."/>
            <person name="Bajracharya S."/>
            <person name="Katuri K.P."/>
            <person name="Ali M."/>
            <person name="Saikaly P.E."/>
        </authorList>
    </citation>
    <scope>NUCLEOTIDE SEQUENCE [LARGE SCALE GENOMIC DNA]</scope>
    <source>
        <strain evidence="2">MES6</strain>
    </source>
</reference>
<dbReference type="InterPro" id="IPR000073">
    <property type="entry name" value="AB_hydrolase_1"/>
</dbReference>
<comment type="caution">
    <text evidence="2">The sequence shown here is derived from an EMBL/GenBank/DDBJ whole genome shotgun (WGS) entry which is preliminary data.</text>
</comment>
<dbReference type="InterPro" id="IPR050228">
    <property type="entry name" value="Carboxylesterase_BioH"/>
</dbReference>
<dbReference type="GO" id="GO:0016787">
    <property type="term" value="F:hydrolase activity"/>
    <property type="evidence" value="ECO:0007669"/>
    <property type="project" value="UniProtKB-KW"/>
</dbReference>